<feature type="region of interest" description="Disordered" evidence="2">
    <location>
        <begin position="514"/>
        <end position="844"/>
    </location>
</feature>
<evidence type="ECO:0000313" key="3">
    <source>
        <dbReference type="EMBL" id="KAK0315161.1"/>
    </source>
</evidence>
<feature type="region of interest" description="Disordered" evidence="2">
    <location>
        <begin position="134"/>
        <end position="334"/>
    </location>
</feature>
<reference evidence="3" key="1">
    <citation type="submission" date="2021-12" db="EMBL/GenBank/DDBJ databases">
        <title>Black yeast isolated from Biological Soil Crust.</title>
        <authorList>
            <person name="Kurbessoian T."/>
        </authorList>
    </citation>
    <scope>NUCLEOTIDE SEQUENCE</scope>
    <source>
        <strain evidence="3">CCFEE 5208</strain>
    </source>
</reference>
<evidence type="ECO:0000256" key="1">
    <source>
        <dbReference type="SAM" id="Coils"/>
    </source>
</evidence>
<feature type="region of interest" description="Disordered" evidence="2">
    <location>
        <begin position="1"/>
        <end position="105"/>
    </location>
</feature>
<feature type="coiled-coil region" evidence="1">
    <location>
        <begin position="440"/>
        <end position="474"/>
    </location>
</feature>
<feature type="compositionally biased region" description="Polar residues" evidence="2">
    <location>
        <begin position="516"/>
        <end position="535"/>
    </location>
</feature>
<gene>
    <name evidence="3" type="ORF">LTR82_012720</name>
    <name evidence="4" type="ORF">LTR91_004010</name>
</gene>
<feature type="compositionally biased region" description="Polar residues" evidence="2">
    <location>
        <begin position="1"/>
        <end position="10"/>
    </location>
</feature>
<feature type="compositionally biased region" description="Basic and acidic residues" evidence="2">
    <location>
        <begin position="166"/>
        <end position="205"/>
    </location>
</feature>
<protein>
    <submittedName>
        <fullName evidence="3">Uncharacterized protein</fullName>
    </submittedName>
</protein>
<feature type="compositionally biased region" description="Gly residues" evidence="2">
    <location>
        <begin position="788"/>
        <end position="811"/>
    </location>
</feature>
<dbReference type="EMBL" id="JAUJLE010000022">
    <property type="protein sequence ID" value="KAK1005588.1"/>
    <property type="molecule type" value="Genomic_DNA"/>
</dbReference>
<feature type="compositionally biased region" description="Basic and acidic residues" evidence="2">
    <location>
        <begin position="719"/>
        <end position="728"/>
    </location>
</feature>
<evidence type="ECO:0000313" key="4">
    <source>
        <dbReference type="EMBL" id="KAK1005588.1"/>
    </source>
</evidence>
<feature type="compositionally biased region" description="Low complexity" evidence="2">
    <location>
        <begin position="735"/>
        <end position="763"/>
    </location>
</feature>
<organism evidence="3 5">
    <name type="scientific">Friedmanniomyces endolithicus</name>
    <dbReference type="NCBI Taxonomy" id="329885"/>
    <lineage>
        <taxon>Eukaryota</taxon>
        <taxon>Fungi</taxon>
        <taxon>Dikarya</taxon>
        <taxon>Ascomycota</taxon>
        <taxon>Pezizomycotina</taxon>
        <taxon>Dothideomycetes</taxon>
        <taxon>Dothideomycetidae</taxon>
        <taxon>Mycosphaerellales</taxon>
        <taxon>Teratosphaeriaceae</taxon>
        <taxon>Friedmanniomyces</taxon>
    </lineage>
</organism>
<proteinExistence type="predicted"/>
<feature type="compositionally biased region" description="Basic and acidic residues" evidence="2">
    <location>
        <begin position="687"/>
        <end position="696"/>
    </location>
</feature>
<evidence type="ECO:0000313" key="6">
    <source>
        <dbReference type="Proteomes" id="UP001175353"/>
    </source>
</evidence>
<dbReference type="EMBL" id="JASUXU010000052">
    <property type="protein sequence ID" value="KAK0315161.1"/>
    <property type="molecule type" value="Genomic_DNA"/>
</dbReference>
<dbReference type="Proteomes" id="UP001175353">
    <property type="component" value="Unassembled WGS sequence"/>
</dbReference>
<comment type="caution">
    <text evidence="3">The sequence shown here is derived from an EMBL/GenBank/DDBJ whole genome shotgun (WGS) entry which is preliminary data.</text>
</comment>
<feature type="compositionally biased region" description="Low complexity" evidence="2">
    <location>
        <begin position="536"/>
        <end position="551"/>
    </location>
</feature>
<feature type="compositionally biased region" description="Low complexity" evidence="2">
    <location>
        <begin position="606"/>
        <end position="623"/>
    </location>
</feature>
<name>A0AAN6FD64_9PEZI</name>
<feature type="compositionally biased region" description="Low complexity" evidence="2">
    <location>
        <begin position="771"/>
        <end position="787"/>
    </location>
</feature>
<feature type="compositionally biased region" description="Polar residues" evidence="2">
    <location>
        <begin position="564"/>
        <end position="578"/>
    </location>
</feature>
<keyword evidence="1" id="KW-0175">Coiled coil</keyword>
<feature type="compositionally biased region" description="Low complexity" evidence="2">
    <location>
        <begin position="310"/>
        <end position="329"/>
    </location>
</feature>
<dbReference type="Proteomes" id="UP001168146">
    <property type="component" value="Unassembled WGS sequence"/>
</dbReference>
<evidence type="ECO:0000313" key="5">
    <source>
        <dbReference type="Proteomes" id="UP001168146"/>
    </source>
</evidence>
<dbReference type="AlphaFoldDB" id="A0AAN6FD64"/>
<evidence type="ECO:0000256" key="2">
    <source>
        <dbReference type="SAM" id="MobiDB-lite"/>
    </source>
</evidence>
<keyword evidence="6" id="KW-1185">Reference proteome</keyword>
<reference evidence="4" key="2">
    <citation type="submission" date="2023-06" db="EMBL/GenBank/DDBJ databases">
        <title>Black Yeasts Isolated from many extreme environments.</title>
        <authorList>
            <person name="Coleine C."/>
            <person name="Stajich J.E."/>
            <person name="Selbmann L."/>
        </authorList>
    </citation>
    <scope>NUCLEOTIDE SEQUENCE</scope>
    <source>
        <strain evidence="4">CCFEE 5200</strain>
    </source>
</reference>
<feature type="compositionally biased region" description="Polar residues" evidence="2">
    <location>
        <begin position="277"/>
        <end position="306"/>
    </location>
</feature>
<feature type="compositionally biased region" description="Pro residues" evidence="2">
    <location>
        <begin position="67"/>
        <end position="78"/>
    </location>
</feature>
<feature type="compositionally biased region" description="Gly residues" evidence="2">
    <location>
        <begin position="138"/>
        <end position="150"/>
    </location>
</feature>
<accession>A0AAN6FD64</accession>
<sequence length="844" mass="91860">MQTSTQQRQEPASAYHQRAGLRDYSRPSSSSGSAHTLRRTPQLDELRSPRLRSSSVDSPPRGRRTPEPLPPPRTPPSPRRASHRKTSSAFWASQPRHPALRTSKRTHAAIQYVIEEYLRHPNNFTPVLEEENAQMSELGGGRASNGGARTGGPVPVSSGTPTGIRTPRDVMRDRNAREARRQEEQRAEETQRLAEDRRRSAERRSTTVGGGASRFGQASSQYASDPAAQQGGFDGAGDRRSGVRGSVVGADVLGDPVGRTQEYSSGKTPEYPAGRTRASSGSQAQPTSSGARRSQQAQATPRQPSGPTLAGAASSSQAQQPAAESSQRATSSSFPHAFERWETLSSHWEGLTSYWLHKLESNTEEIKNTIPNAATLNRQITDLSAAGANLFHAVVELQRLRASSERKFQRWFFETRGDTERQQEMQAQTERQMRLERSAREEAAIKRGEAEEAAAVARREVSEMRRELMISKEEARRAWEELGRRNQDALDVAEALKSGRIALVAGVQVMPYNAYPSRTGSASQRPTTRDGQMQYGSAAGASSAGAAGLASPGDEAEYYRERPSPTNTDPFTEQQQPSAMHHEQDKSSLATGTYRPYPVGEDPRLAQPSAAAAMGARQPAASSPETERFYQHGPAETFLHSPPGSSAGGQGAPPQFAPQRREDVLSEASYVDTMSEEDTEYGVEHGGNVRHDDRGRPIILQQQRHRPSEGESEDAYDEEAIRHERELAARYGRTQQQQPQHQQAYAQQPSAASPESYYPSGSQPLPPAPSAPTTSAQVMAAATYTPTTGGGGPSGSGGGSGPDYEGSGYGGWDAVQTTRHHHPTRLSDVLEEEEERSSRRTGGD</sequence>